<dbReference type="SMART" id="SM00481">
    <property type="entry name" value="POLIIIAc"/>
    <property type="match status" value="1"/>
</dbReference>
<feature type="region of interest" description="Disordered" evidence="1">
    <location>
        <begin position="1"/>
        <end position="20"/>
    </location>
</feature>
<dbReference type="InterPro" id="IPR052018">
    <property type="entry name" value="PHP_domain"/>
</dbReference>
<dbReference type="SUPFAM" id="SSF89550">
    <property type="entry name" value="PHP domain-like"/>
    <property type="match status" value="1"/>
</dbReference>
<dbReference type="InterPro" id="IPR004013">
    <property type="entry name" value="PHP_dom"/>
</dbReference>
<evidence type="ECO:0000259" key="2">
    <source>
        <dbReference type="SMART" id="SM00481"/>
    </source>
</evidence>
<dbReference type="InterPro" id="IPR016195">
    <property type="entry name" value="Pol/histidinol_Pase-like"/>
</dbReference>
<dbReference type="OrthoDB" id="9804333at2"/>
<dbReference type="Proteomes" id="UP000192569">
    <property type="component" value="Chromosome I"/>
</dbReference>
<dbReference type="GO" id="GO:0035312">
    <property type="term" value="F:5'-3' DNA exonuclease activity"/>
    <property type="evidence" value="ECO:0007669"/>
    <property type="project" value="TreeGrafter"/>
</dbReference>
<feature type="domain" description="Polymerase/histidinol phosphatase N-terminal" evidence="2">
    <location>
        <begin position="5"/>
        <end position="70"/>
    </location>
</feature>
<dbReference type="AlphaFoldDB" id="A0A1W1VUZ0"/>
<sequence>MKGQGDLHTHTTASDGQLKPRELVRLAKEKGLAALAITDHDTIDGLEEALDAGRDYQVEVIPGIELSTEWENRDVHLLGYYIDFQREELQEFLIKLQEARYRRGQEMVARLQRLGYDLTWEEVTRFVGGKAVGRLHVAQALVDKGLVPSIEIAFAELLERGRPAYVPRYKLSPGEAIGLIRIWGGVAVLAHPGLIGYDGIIKELVGRGLQGLEVYYPLHNAETTEHYFNLAKDLGLLITGGSDFHGVQDEDHAELGAVTVSEKEINLLKEYARNTLSTIPFLT</sequence>
<accession>A0A1W1VUZ0</accession>
<dbReference type="PANTHER" id="PTHR42924:SF3">
    <property type="entry name" value="POLYMERASE_HISTIDINOL PHOSPHATASE N-TERMINAL DOMAIN-CONTAINING PROTEIN"/>
    <property type="match status" value="1"/>
</dbReference>
<name>A0A1W1VUZ0_9FIRM</name>
<gene>
    <name evidence="3" type="ORF">SAMN00808754_1785</name>
</gene>
<evidence type="ECO:0000256" key="1">
    <source>
        <dbReference type="SAM" id="MobiDB-lite"/>
    </source>
</evidence>
<dbReference type="RefSeq" id="WP_084665383.1">
    <property type="nucleotide sequence ID" value="NZ_LT838272.1"/>
</dbReference>
<dbReference type="GO" id="GO:0004534">
    <property type="term" value="F:5'-3' RNA exonuclease activity"/>
    <property type="evidence" value="ECO:0007669"/>
    <property type="project" value="TreeGrafter"/>
</dbReference>
<evidence type="ECO:0000313" key="3">
    <source>
        <dbReference type="EMBL" id="SMB97202.1"/>
    </source>
</evidence>
<reference evidence="3 4" key="1">
    <citation type="submission" date="2017-04" db="EMBL/GenBank/DDBJ databases">
        <authorList>
            <person name="Afonso C.L."/>
            <person name="Miller P.J."/>
            <person name="Scott M.A."/>
            <person name="Spackman E."/>
            <person name="Goraichik I."/>
            <person name="Dimitrov K.M."/>
            <person name="Suarez D.L."/>
            <person name="Swayne D.E."/>
        </authorList>
    </citation>
    <scope>NUCLEOTIDE SEQUENCE [LARGE SCALE GENOMIC DNA]</scope>
    <source>
        <strain evidence="3 4">ToBE</strain>
    </source>
</reference>
<dbReference type="Pfam" id="PF02811">
    <property type="entry name" value="PHP"/>
    <property type="match status" value="1"/>
</dbReference>
<dbReference type="CDD" id="cd07438">
    <property type="entry name" value="PHP_HisPPase_AMP"/>
    <property type="match status" value="1"/>
</dbReference>
<dbReference type="STRING" id="698762.SAMN00808754_1785"/>
<dbReference type="EMBL" id="LT838272">
    <property type="protein sequence ID" value="SMB97202.1"/>
    <property type="molecule type" value="Genomic_DNA"/>
</dbReference>
<protein>
    <recommendedName>
        <fullName evidence="2">Polymerase/histidinol phosphatase N-terminal domain-containing protein</fullName>
    </recommendedName>
</protein>
<proteinExistence type="predicted"/>
<organism evidence="3 4">
    <name type="scientific">Thermanaeromonas toyohensis ToBE</name>
    <dbReference type="NCBI Taxonomy" id="698762"/>
    <lineage>
        <taxon>Bacteria</taxon>
        <taxon>Bacillati</taxon>
        <taxon>Bacillota</taxon>
        <taxon>Clostridia</taxon>
        <taxon>Neomoorellales</taxon>
        <taxon>Neomoorellaceae</taxon>
        <taxon>Thermanaeromonas</taxon>
    </lineage>
</organism>
<keyword evidence="4" id="KW-1185">Reference proteome</keyword>
<dbReference type="Gene3D" id="1.10.150.650">
    <property type="match status" value="1"/>
</dbReference>
<evidence type="ECO:0000313" key="4">
    <source>
        <dbReference type="Proteomes" id="UP000192569"/>
    </source>
</evidence>
<dbReference type="PANTHER" id="PTHR42924">
    <property type="entry name" value="EXONUCLEASE"/>
    <property type="match status" value="1"/>
</dbReference>
<dbReference type="InterPro" id="IPR003141">
    <property type="entry name" value="Pol/His_phosphatase_N"/>
</dbReference>
<dbReference type="Gene3D" id="3.20.20.140">
    <property type="entry name" value="Metal-dependent hydrolases"/>
    <property type="match status" value="1"/>
</dbReference>